<evidence type="ECO:0000259" key="7">
    <source>
        <dbReference type="Pfam" id="PF03717"/>
    </source>
</evidence>
<dbReference type="PANTHER" id="PTHR30627">
    <property type="entry name" value="PEPTIDOGLYCAN D,D-TRANSPEPTIDASE"/>
    <property type="match status" value="1"/>
</dbReference>
<dbReference type="GO" id="GO:0005886">
    <property type="term" value="C:plasma membrane"/>
    <property type="evidence" value="ECO:0007669"/>
    <property type="project" value="TreeGrafter"/>
</dbReference>
<dbReference type="GO" id="GO:0008658">
    <property type="term" value="F:penicillin binding"/>
    <property type="evidence" value="ECO:0007669"/>
    <property type="project" value="InterPro"/>
</dbReference>
<dbReference type="GO" id="GO:0046677">
    <property type="term" value="P:response to antibiotic"/>
    <property type="evidence" value="ECO:0007669"/>
    <property type="project" value="UniProtKB-KW"/>
</dbReference>
<dbReference type="InterPro" id="IPR036138">
    <property type="entry name" value="PBP_dimer_sf"/>
</dbReference>
<gene>
    <name evidence="8" type="ORF">METZ01_LOCUS176563</name>
</gene>
<keyword evidence="5" id="KW-0046">Antibiotic resistance</keyword>
<protein>
    <recommendedName>
        <fullName evidence="2">beta-lactamase</fullName>
        <ecNumber evidence="2">3.5.2.6</ecNumber>
    </recommendedName>
</protein>
<name>A0A382CCW8_9ZZZZ</name>
<dbReference type="Gene3D" id="3.90.1310.10">
    <property type="entry name" value="Penicillin-binding protein 2a (Domain 2)"/>
    <property type="match status" value="1"/>
</dbReference>
<evidence type="ECO:0000256" key="5">
    <source>
        <dbReference type="ARBA" id="ARBA00023251"/>
    </source>
</evidence>
<proteinExistence type="predicted"/>
<feature type="non-terminal residue" evidence="8">
    <location>
        <position position="212"/>
    </location>
</feature>
<dbReference type="EC" id="3.5.2.6" evidence="2"/>
<keyword evidence="6" id="KW-0812">Transmembrane</keyword>
<evidence type="ECO:0000256" key="2">
    <source>
        <dbReference type="ARBA" id="ARBA00012865"/>
    </source>
</evidence>
<dbReference type="Pfam" id="PF03717">
    <property type="entry name" value="PBP_dimer"/>
    <property type="match status" value="1"/>
</dbReference>
<dbReference type="InterPro" id="IPR005311">
    <property type="entry name" value="PBP_dimer"/>
</dbReference>
<dbReference type="EMBL" id="UINC01033827">
    <property type="protein sequence ID" value="SVB23709.1"/>
    <property type="molecule type" value="Genomic_DNA"/>
</dbReference>
<keyword evidence="6" id="KW-0472">Membrane</keyword>
<dbReference type="GO" id="GO:0071555">
    <property type="term" value="P:cell wall organization"/>
    <property type="evidence" value="ECO:0007669"/>
    <property type="project" value="TreeGrafter"/>
</dbReference>
<reference evidence="8" key="1">
    <citation type="submission" date="2018-05" db="EMBL/GenBank/DDBJ databases">
        <authorList>
            <person name="Lanie J.A."/>
            <person name="Ng W.-L."/>
            <person name="Kazmierczak K.M."/>
            <person name="Andrzejewski T.M."/>
            <person name="Davidsen T.M."/>
            <person name="Wayne K.J."/>
            <person name="Tettelin H."/>
            <person name="Glass J.I."/>
            <person name="Rusch D."/>
            <person name="Podicherti R."/>
            <person name="Tsui H.-C.T."/>
            <person name="Winkler M.E."/>
        </authorList>
    </citation>
    <scope>NUCLEOTIDE SEQUENCE</scope>
</reference>
<evidence type="ECO:0000256" key="6">
    <source>
        <dbReference type="SAM" id="Phobius"/>
    </source>
</evidence>
<keyword evidence="6" id="KW-1133">Transmembrane helix</keyword>
<dbReference type="SUPFAM" id="SSF56519">
    <property type="entry name" value="Penicillin binding protein dimerisation domain"/>
    <property type="match status" value="1"/>
</dbReference>
<evidence type="ECO:0000256" key="4">
    <source>
        <dbReference type="ARBA" id="ARBA00022801"/>
    </source>
</evidence>
<organism evidence="8">
    <name type="scientific">marine metagenome</name>
    <dbReference type="NCBI Taxonomy" id="408172"/>
    <lineage>
        <taxon>unclassified sequences</taxon>
        <taxon>metagenomes</taxon>
        <taxon>ecological metagenomes</taxon>
    </lineage>
</organism>
<feature type="non-terminal residue" evidence="8">
    <location>
        <position position="1"/>
    </location>
</feature>
<keyword evidence="4" id="KW-0378">Hydrolase</keyword>
<dbReference type="GO" id="GO:0008800">
    <property type="term" value="F:beta-lactamase activity"/>
    <property type="evidence" value="ECO:0007669"/>
    <property type="project" value="UniProtKB-EC"/>
</dbReference>
<comment type="catalytic activity">
    <reaction evidence="1">
        <text>a beta-lactam + H2O = a substituted beta-amino acid</text>
        <dbReference type="Rhea" id="RHEA:20401"/>
        <dbReference type="ChEBI" id="CHEBI:15377"/>
        <dbReference type="ChEBI" id="CHEBI:35627"/>
        <dbReference type="ChEBI" id="CHEBI:140347"/>
        <dbReference type="EC" id="3.5.2.6"/>
    </reaction>
</comment>
<feature type="domain" description="Penicillin-binding protein dimerisation" evidence="7">
    <location>
        <begin position="89"/>
        <end position="195"/>
    </location>
</feature>
<dbReference type="InterPro" id="IPR050515">
    <property type="entry name" value="Beta-lactam/transpept"/>
</dbReference>
<evidence type="ECO:0000313" key="8">
    <source>
        <dbReference type="EMBL" id="SVB23709.1"/>
    </source>
</evidence>
<sequence>VKKRKYHGKKRIDINQKSFAFTHRYDEGKFAFEKLKNIKDSFNLKINNRLILSSIIFSTIFVAVAIKMIEINLFYQSQDKYFSSVEYNERGNFYDRNNISLTANLKMYDIGVIPGKIYEKNKFIRKFSSLYDDISSDELRKKIDSNRFFYLKRKIPPQELQKVIDFGETGIEIQDSYKRIYSQRELFSHLIGKVDIDNKGVSGMEKSFNIIL</sequence>
<evidence type="ECO:0000256" key="3">
    <source>
        <dbReference type="ARBA" id="ARBA00022729"/>
    </source>
</evidence>
<evidence type="ECO:0000256" key="1">
    <source>
        <dbReference type="ARBA" id="ARBA00001526"/>
    </source>
</evidence>
<dbReference type="AlphaFoldDB" id="A0A382CCW8"/>
<feature type="transmembrane region" description="Helical" evidence="6">
    <location>
        <begin position="50"/>
        <end position="69"/>
    </location>
</feature>
<accession>A0A382CCW8</accession>
<keyword evidence="3" id="KW-0732">Signal</keyword>
<dbReference type="PANTHER" id="PTHR30627:SF6">
    <property type="entry name" value="BETA-LACTAMASE YBXI-RELATED"/>
    <property type="match status" value="1"/>
</dbReference>